<dbReference type="PROSITE" id="PS00463">
    <property type="entry name" value="ZN2_CY6_FUNGAL_1"/>
    <property type="match status" value="1"/>
</dbReference>
<dbReference type="GO" id="GO:0005634">
    <property type="term" value="C:nucleus"/>
    <property type="evidence" value="ECO:0007669"/>
    <property type="project" value="UniProtKB-SubCell"/>
</dbReference>
<evidence type="ECO:0000256" key="1">
    <source>
        <dbReference type="ARBA" id="ARBA00004123"/>
    </source>
</evidence>
<evidence type="ECO:0000256" key="5">
    <source>
        <dbReference type="ARBA" id="ARBA00023163"/>
    </source>
</evidence>
<dbReference type="CDD" id="cd00067">
    <property type="entry name" value="GAL4"/>
    <property type="match status" value="1"/>
</dbReference>
<dbReference type="Proteomes" id="UP001194746">
    <property type="component" value="Unassembled WGS sequence"/>
</dbReference>
<gene>
    <name evidence="9" type="ORF">FE257_003565</name>
</gene>
<evidence type="ECO:0000313" key="9">
    <source>
        <dbReference type="EMBL" id="KAF9883349.1"/>
    </source>
</evidence>
<keyword evidence="6" id="KW-0539">Nucleus</keyword>
<dbReference type="GO" id="GO:0003677">
    <property type="term" value="F:DNA binding"/>
    <property type="evidence" value="ECO:0007669"/>
    <property type="project" value="UniProtKB-KW"/>
</dbReference>
<evidence type="ECO:0000313" key="10">
    <source>
        <dbReference type="Proteomes" id="UP001194746"/>
    </source>
</evidence>
<dbReference type="AlphaFoldDB" id="A0AAD4GMR0"/>
<keyword evidence="10" id="KW-1185">Reference proteome</keyword>
<feature type="compositionally biased region" description="Polar residues" evidence="7">
    <location>
        <begin position="45"/>
        <end position="60"/>
    </location>
</feature>
<dbReference type="PANTHER" id="PTHR31001">
    <property type="entry name" value="UNCHARACTERIZED TRANSCRIPTIONAL REGULATORY PROTEIN"/>
    <property type="match status" value="1"/>
</dbReference>
<keyword evidence="5" id="KW-0804">Transcription</keyword>
<dbReference type="Pfam" id="PF04082">
    <property type="entry name" value="Fungal_trans"/>
    <property type="match status" value="1"/>
</dbReference>
<evidence type="ECO:0000256" key="2">
    <source>
        <dbReference type="ARBA" id="ARBA00022723"/>
    </source>
</evidence>
<dbReference type="InterPro" id="IPR007219">
    <property type="entry name" value="XnlR_reg_dom"/>
</dbReference>
<dbReference type="GO" id="GO:0000981">
    <property type="term" value="F:DNA-binding transcription factor activity, RNA polymerase II-specific"/>
    <property type="evidence" value="ECO:0007669"/>
    <property type="project" value="InterPro"/>
</dbReference>
<dbReference type="EMBL" id="VCAU01000169">
    <property type="protein sequence ID" value="KAF9883349.1"/>
    <property type="molecule type" value="Genomic_DNA"/>
</dbReference>
<evidence type="ECO:0000256" key="6">
    <source>
        <dbReference type="ARBA" id="ARBA00023242"/>
    </source>
</evidence>
<dbReference type="PROSITE" id="PS50048">
    <property type="entry name" value="ZN2_CY6_FUNGAL_2"/>
    <property type="match status" value="1"/>
</dbReference>
<organism evidence="9 10">
    <name type="scientific">Aspergillus nanangensis</name>
    <dbReference type="NCBI Taxonomy" id="2582783"/>
    <lineage>
        <taxon>Eukaryota</taxon>
        <taxon>Fungi</taxon>
        <taxon>Dikarya</taxon>
        <taxon>Ascomycota</taxon>
        <taxon>Pezizomycotina</taxon>
        <taxon>Eurotiomycetes</taxon>
        <taxon>Eurotiomycetidae</taxon>
        <taxon>Eurotiales</taxon>
        <taxon>Aspergillaceae</taxon>
        <taxon>Aspergillus</taxon>
        <taxon>Aspergillus subgen. Circumdati</taxon>
    </lineage>
</organism>
<feature type="compositionally biased region" description="Polar residues" evidence="7">
    <location>
        <begin position="83"/>
        <end position="96"/>
    </location>
</feature>
<evidence type="ECO:0000256" key="3">
    <source>
        <dbReference type="ARBA" id="ARBA00023015"/>
    </source>
</evidence>
<reference evidence="9" key="1">
    <citation type="journal article" date="2019" name="Beilstein J. Org. Chem.">
        <title>Nanangenines: drimane sesquiterpenoids as the dominant metabolite cohort of a novel Australian fungus, Aspergillus nanangensis.</title>
        <authorList>
            <person name="Lacey H.J."/>
            <person name="Gilchrist C.L.M."/>
            <person name="Crombie A."/>
            <person name="Kalaitzis J.A."/>
            <person name="Vuong D."/>
            <person name="Rutledge P.J."/>
            <person name="Turner P."/>
            <person name="Pitt J.I."/>
            <person name="Lacey E."/>
            <person name="Chooi Y.H."/>
            <person name="Piggott A.M."/>
        </authorList>
    </citation>
    <scope>NUCLEOTIDE SEQUENCE</scope>
    <source>
        <strain evidence="9">MST-FP2251</strain>
    </source>
</reference>
<keyword evidence="2" id="KW-0479">Metal-binding</keyword>
<dbReference type="SMART" id="SM00066">
    <property type="entry name" value="GAL4"/>
    <property type="match status" value="1"/>
</dbReference>
<evidence type="ECO:0000256" key="4">
    <source>
        <dbReference type="ARBA" id="ARBA00023125"/>
    </source>
</evidence>
<sequence length="602" mass="68679">MRKIHRKSLSCTECTRRKLRCSKTIPCSACVDRNISHRCKRRQDPSSTSQPIPNNLSENASIFVPPAPLSSGQNTRPRPFDDSLSTPTGAPSASHTPTHRMIDSVATDAAVTLEFLALGRQRIVHSNRKDRDNAPYSTLAAAEDTILSGPQVKAAMQYHHEHLTWMHNVVHLPTFIDQCDVYFLAPGSQEGSWMALYYAMLAFTLYHVHPDVLGSMGIDASDHLAETCYNKSIRSLHDADFMTVHSISSVQCICLLIYVGYNLGQSDKISVLLACGVRIAQSLCMHRLGPDRPNPTAKTQLLVDREVQKRTWWFLVRQDWLQIPFINTYTIHPSQFNTPMPSNCFDDVDRMVHHGSIAEQSKNIYTHNSYTSVLNDVSVLIWKTQDKMCSLGPPHQADDGLKKLYGEVINADEKLRFIMKNMPSFFQKDSTIDHYFPESIQQQRDTLYLGLAHKFYSIHRHFQVPSYKDPWFAYSKVSCLPIMRHSLRAVLSLPNDDFTWAARNLWTVSAHVVTSAVWLIFDLILSREDRSSLFDDTEIHESDGSQRFNLEEIISRVEENEEEFQSIGAISVFDWLSRGPNNFGDMMQFLDNEVSLRDINEY</sequence>
<comment type="subcellular location">
    <subcellularLocation>
        <location evidence="1">Nucleus</location>
    </subcellularLocation>
</comment>
<reference evidence="9" key="2">
    <citation type="submission" date="2020-02" db="EMBL/GenBank/DDBJ databases">
        <authorList>
            <person name="Gilchrist C.L.M."/>
            <person name="Chooi Y.-H."/>
        </authorList>
    </citation>
    <scope>NUCLEOTIDE SEQUENCE</scope>
    <source>
        <strain evidence="9">MST-FP2251</strain>
    </source>
</reference>
<keyword evidence="3" id="KW-0805">Transcription regulation</keyword>
<dbReference type="InterPro" id="IPR001138">
    <property type="entry name" value="Zn2Cys6_DnaBD"/>
</dbReference>
<dbReference type="GO" id="GO:0006351">
    <property type="term" value="P:DNA-templated transcription"/>
    <property type="evidence" value="ECO:0007669"/>
    <property type="project" value="InterPro"/>
</dbReference>
<dbReference type="CDD" id="cd12148">
    <property type="entry name" value="fungal_TF_MHR"/>
    <property type="match status" value="1"/>
</dbReference>
<evidence type="ECO:0000259" key="8">
    <source>
        <dbReference type="PROSITE" id="PS50048"/>
    </source>
</evidence>
<dbReference type="GO" id="GO:0008270">
    <property type="term" value="F:zinc ion binding"/>
    <property type="evidence" value="ECO:0007669"/>
    <property type="project" value="InterPro"/>
</dbReference>
<dbReference type="InterPro" id="IPR050613">
    <property type="entry name" value="Sec_Metabolite_Reg"/>
</dbReference>
<dbReference type="GO" id="GO:0009893">
    <property type="term" value="P:positive regulation of metabolic process"/>
    <property type="evidence" value="ECO:0007669"/>
    <property type="project" value="UniProtKB-ARBA"/>
</dbReference>
<keyword evidence="4" id="KW-0238">DNA-binding</keyword>
<name>A0AAD4GMR0_ASPNN</name>
<protein>
    <recommendedName>
        <fullName evidence="8">Zn(2)-C6 fungal-type domain-containing protein</fullName>
    </recommendedName>
</protein>
<feature type="domain" description="Zn(2)-C6 fungal-type" evidence="8">
    <location>
        <begin position="10"/>
        <end position="41"/>
    </location>
</feature>
<dbReference type="SUPFAM" id="SSF57701">
    <property type="entry name" value="Zn2/Cys6 DNA-binding domain"/>
    <property type="match status" value="1"/>
</dbReference>
<dbReference type="PANTHER" id="PTHR31001:SF90">
    <property type="entry name" value="CENTROMERE DNA-BINDING PROTEIN COMPLEX CBF3 SUBUNIT B"/>
    <property type="match status" value="1"/>
</dbReference>
<accession>A0AAD4GMR0</accession>
<feature type="region of interest" description="Disordered" evidence="7">
    <location>
        <begin position="38"/>
        <end position="99"/>
    </location>
</feature>
<comment type="caution">
    <text evidence="9">The sequence shown here is derived from an EMBL/GenBank/DDBJ whole genome shotgun (WGS) entry which is preliminary data.</text>
</comment>
<proteinExistence type="predicted"/>
<dbReference type="InterPro" id="IPR036864">
    <property type="entry name" value="Zn2-C6_fun-type_DNA-bd_sf"/>
</dbReference>
<evidence type="ECO:0000256" key="7">
    <source>
        <dbReference type="SAM" id="MobiDB-lite"/>
    </source>
</evidence>